<accession>A0ABR1GP26</accession>
<dbReference type="Proteomes" id="UP001498476">
    <property type="component" value="Unassembled WGS sequence"/>
</dbReference>
<comment type="caution">
    <text evidence="1">The sequence shown here is derived from an EMBL/GenBank/DDBJ whole genome shotgun (WGS) entry which is preliminary data.</text>
</comment>
<dbReference type="Gene3D" id="1.10.1280.10">
    <property type="entry name" value="Di-copper center containing domain from catechol oxidase"/>
    <property type="match status" value="1"/>
</dbReference>
<organism evidence="1 2">
    <name type="scientific">Neonectria punicea</name>
    <dbReference type="NCBI Taxonomy" id="979145"/>
    <lineage>
        <taxon>Eukaryota</taxon>
        <taxon>Fungi</taxon>
        <taxon>Dikarya</taxon>
        <taxon>Ascomycota</taxon>
        <taxon>Pezizomycotina</taxon>
        <taxon>Sordariomycetes</taxon>
        <taxon>Hypocreomycetidae</taxon>
        <taxon>Hypocreales</taxon>
        <taxon>Nectriaceae</taxon>
        <taxon>Neonectria</taxon>
    </lineage>
</organism>
<reference evidence="1 2" key="1">
    <citation type="journal article" date="2025" name="Microbiol. Resour. Announc.">
        <title>Draft genome sequences for Neonectria magnoliae and Neonectria punicea, canker pathogens of Liriodendron tulipifera and Acer saccharum in West Virginia.</title>
        <authorList>
            <person name="Petronek H.M."/>
            <person name="Kasson M.T."/>
            <person name="Metheny A.M."/>
            <person name="Stauder C.M."/>
            <person name="Lovett B."/>
            <person name="Lynch S.C."/>
            <person name="Garnas J.R."/>
            <person name="Kasson L.R."/>
            <person name="Stajich J.E."/>
        </authorList>
    </citation>
    <scope>NUCLEOTIDE SEQUENCE [LARGE SCALE GENOMIC DNA]</scope>
    <source>
        <strain evidence="1 2">NRRL 64653</strain>
    </source>
</reference>
<evidence type="ECO:0000313" key="1">
    <source>
        <dbReference type="EMBL" id="KAK7403443.1"/>
    </source>
</evidence>
<evidence type="ECO:0000313" key="2">
    <source>
        <dbReference type="Proteomes" id="UP001498476"/>
    </source>
</evidence>
<keyword evidence="2" id="KW-1185">Reference proteome</keyword>
<proteinExistence type="predicted"/>
<protein>
    <recommendedName>
        <fullName evidence="3">Tyrosinase</fullName>
    </recommendedName>
</protein>
<dbReference type="EMBL" id="JAZAVJ010000246">
    <property type="protein sequence ID" value="KAK7403443.1"/>
    <property type="molecule type" value="Genomic_DNA"/>
</dbReference>
<gene>
    <name evidence="1" type="ORF">QQX98_010809</name>
</gene>
<sequence>MTESQLPKTYAITGIPVENVETKTKDIPYAPSTPIRREINELFPSEDPLIRKQWTLFILGLEKFKNMPVDKRLSYFQVAGIHGYPETSWDGAPDPPKDPKLIWENMKRVIEDDWKLVGEQKKEWMAAANSWRLPYWDWAQRQTYEGYENSFSLPYACILNHVPIYPPTGPAARPDPLVSFANPEKNAKGKALPFGQMPPGKEKWNIKDNATDKKHPPLPWSKCSGTSRYGVFNEKDGGYRGLAGVNNFNKANLTLNAMSDTTNWYNPYRDGTAETREKFKSKPPGTLADSISRLFSSEYNDT</sequence>
<dbReference type="SUPFAM" id="SSF48056">
    <property type="entry name" value="Di-copper centre-containing domain"/>
    <property type="match status" value="1"/>
</dbReference>
<dbReference type="InterPro" id="IPR008922">
    <property type="entry name" value="Di-copper_centre_dom_sf"/>
</dbReference>
<name>A0ABR1GP26_9HYPO</name>
<evidence type="ECO:0008006" key="3">
    <source>
        <dbReference type="Google" id="ProtNLM"/>
    </source>
</evidence>